<dbReference type="InterPro" id="IPR006195">
    <property type="entry name" value="aa-tRNA-synth_II"/>
</dbReference>
<dbReference type="PRINTS" id="PR01042">
    <property type="entry name" value="TRNASYNTHASP"/>
</dbReference>
<evidence type="ECO:0000256" key="2">
    <source>
        <dbReference type="ARBA" id="ARBA00022598"/>
    </source>
</evidence>
<evidence type="ECO:0000256" key="6">
    <source>
        <dbReference type="ARBA" id="ARBA00023146"/>
    </source>
</evidence>
<dbReference type="InterPro" id="IPR004115">
    <property type="entry name" value="GAD-like_sf"/>
</dbReference>
<comment type="caution">
    <text evidence="8">The sequence shown here is derived from an EMBL/GenBank/DDBJ whole genome shotgun (WGS) entry which is preliminary data.</text>
</comment>
<organism evidence="8 9">
    <name type="scientific">Dactylosporangium cerinum</name>
    <dbReference type="NCBI Taxonomy" id="1434730"/>
    <lineage>
        <taxon>Bacteria</taxon>
        <taxon>Bacillati</taxon>
        <taxon>Actinomycetota</taxon>
        <taxon>Actinomycetes</taxon>
        <taxon>Micromonosporales</taxon>
        <taxon>Micromonosporaceae</taxon>
        <taxon>Dactylosporangium</taxon>
    </lineage>
</organism>
<keyword evidence="5" id="KW-0648">Protein biosynthesis</keyword>
<dbReference type="SUPFAM" id="SSF55681">
    <property type="entry name" value="Class II aaRS and biotin synthetases"/>
    <property type="match status" value="1"/>
</dbReference>
<keyword evidence="3" id="KW-0547">Nucleotide-binding</keyword>
<dbReference type="InterPro" id="IPR002312">
    <property type="entry name" value="Asp/Asn-tRNA-synth_IIb"/>
</dbReference>
<sequence length="329" mass="36594">MTTSVPAQAVPPGTGEDRYRIPPMMRHLRAPHIQDNLRTRDSIRQSLRRGLLADGFLEVDTPVAGPRLDEYRSGHIHTWDAFGQKLWLAQSPQLYKQMLIAAGYRRYFQFAHCFRDEPLDQQRPDHLREFVQADIELEATDAAQVRRLVERLVAALCADLGLPCVTPFPQLDAVECVARYGTDRPDLRTHPDELAFVWVNDFPLAEADHDGGPRFVRHPMALPHHLPASPADALGVRTHSYDLVLNGYEIASGDLRIADADLQCAVLDLVGVDTRALRPLLAVLRSGCPPHGGLGMGLDRLAMQFTRSASVAEVTAFPAWSGYWDGGAR</sequence>
<dbReference type="Proteomes" id="UP001595912">
    <property type="component" value="Unassembled WGS sequence"/>
</dbReference>
<dbReference type="Gene3D" id="3.30.930.10">
    <property type="entry name" value="Bira Bifunctional Protein, Domain 2"/>
    <property type="match status" value="2"/>
</dbReference>
<evidence type="ECO:0000256" key="1">
    <source>
        <dbReference type="ARBA" id="ARBA00006303"/>
    </source>
</evidence>
<protein>
    <submittedName>
        <fullName evidence="8">Amino acid--tRNA ligase-related protein</fullName>
    </submittedName>
</protein>
<dbReference type="InterPro" id="IPR045864">
    <property type="entry name" value="aa-tRNA-synth_II/BPL/LPL"/>
</dbReference>
<dbReference type="RefSeq" id="WP_380128232.1">
    <property type="nucleotide sequence ID" value="NZ_JBHSIU010000130.1"/>
</dbReference>
<dbReference type="Gene3D" id="3.30.1360.30">
    <property type="entry name" value="GAD-like domain"/>
    <property type="match status" value="1"/>
</dbReference>
<dbReference type="Pfam" id="PF00152">
    <property type="entry name" value="tRNA-synt_2"/>
    <property type="match status" value="1"/>
</dbReference>
<feature type="domain" description="Aminoacyl-transfer RNA synthetases class-II family profile" evidence="7">
    <location>
        <begin position="37"/>
        <end position="318"/>
    </location>
</feature>
<name>A0ABV9WGR8_9ACTN</name>
<evidence type="ECO:0000313" key="9">
    <source>
        <dbReference type="Proteomes" id="UP001595912"/>
    </source>
</evidence>
<proteinExistence type="inferred from homology"/>
<gene>
    <name evidence="8" type="ORF">ACFPIJ_58540</name>
</gene>
<evidence type="ECO:0000313" key="8">
    <source>
        <dbReference type="EMBL" id="MFC5007594.1"/>
    </source>
</evidence>
<keyword evidence="2 8" id="KW-0436">Ligase</keyword>
<evidence type="ECO:0000259" key="7">
    <source>
        <dbReference type="PROSITE" id="PS50862"/>
    </source>
</evidence>
<dbReference type="PROSITE" id="PS50862">
    <property type="entry name" value="AA_TRNA_LIGASE_II"/>
    <property type="match status" value="1"/>
</dbReference>
<accession>A0ABV9WGR8</accession>
<dbReference type="InterPro" id="IPR004364">
    <property type="entry name" value="Aa-tRNA-synt_II"/>
</dbReference>
<reference evidence="9" key="1">
    <citation type="journal article" date="2019" name="Int. J. Syst. Evol. Microbiol.">
        <title>The Global Catalogue of Microorganisms (GCM) 10K type strain sequencing project: providing services to taxonomists for standard genome sequencing and annotation.</title>
        <authorList>
            <consortium name="The Broad Institute Genomics Platform"/>
            <consortium name="The Broad Institute Genome Sequencing Center for Infectious Disease"/>
            <person name="Wu L."/>
            <person name="Ma J."/>
        </authorList>
    </citation>
    <scope>NUCLEOTIDE SEQUENCE [LARGE SCALE GENOMIC DNA]</scope>
    <source>
        <strain evidence="9">CGMCC 4.7152</strain>
    </source>
</reference>
<keyword evidence="9" id="KW-1185">Reference proteome</keyword>
<dbReference type="EMBL" id="JBHSIU010000130">
    <property type="protein sequence ID" value="MFC5007594.1"/>
    <property type="molecule type" value="Genomic_DNA"/>
</dbReference>
<dbReference type="PANTHER" id="PTHR22594">
    <property type="entry name" value="ASPARTYL/LYSYL-TRNA SYNTHETASE"/>
    <property type="match status" value="1"/>
</dbReference>
<keyword evidence="4" id="KW-0067">ATP-binding</keyword>
<evidence type="ECO:0000256" key="3">
    <source>
        <dbReference type="ARBA" id="ARBA00022741"/>
    </source>
</evidence>
<dbReference type="PANTHER" id="PTHR22594:SF5">
    <property type="entry name" value="ASPARTATE--TRNA LIGASE, MITOCHONDRIAL"/>
    <property type="match status" value="1"/>
</dbReference>
<keyword evidence="6" id="KW-0030">Aminoacyl-tRNA synthetase</keyword>
<evidence type="ECO:0000256" key="4">
    <source>
        <dbReference type="ARBA" id="ARBA00022840"/>
    </source>
</evidence>
<evidence type="ECO:0000256" key="5">
    <source>
        <dbReference type="ARBA" id="ARBA00022917"/>
    </source>
</evidence>
<dbReference type="GO" id="GO:0016874">
    <property type="term" value="F:ligase activity"/>
    <property type="evidence" value="ECO:0007669"/>
    <property type="project" value="UniProtKB-KW"/>
</dbReference>
<comment type="similarity">
    <text evidence="1">Belongs to the class-II aminoacyl-tRNA synthetase family. Type 1 subfamily.</text>
</comment>